<gene>
    <name evidence="2" type="ORF">BHK98_07160</name>
</gene>
<reference evidence="2 3" key="1">
    <citation type="journal article" date="2016" name="Appl. Environ. Microbiol.">
        <title>Function and Phylogeny of Bacterial Butyryl Coenzyme A:Acetate Transferases and Their Diversity in the Proximal Colon of Swine.</title>
        <authorList>
            <person name="Trachsel J."/>
            <person name="Bayles D.O."/>
            <person name="Looft T."/>
            <person name="Levine U.Y."/>
            <person name="Allen H.K."/>
        </authorList>
    </citation>
    <scope>NUCLEOTIDE SEQUENCE [LARGE SCALE GENOMIC DNA]</scope>
    <source>
        <strain evidence="2 3">68-3-10</strain>
    </source>
</reference>
<organism evidence="2 3">
    <name type="scientific">Hornefia porci</name>
    <dbReference type="NCBI Taxonomy" id="2652292"/>
    <lineage>
        <taxon>Bacteria</taxon>
        <taxon>Bacillati</taxon>
        <taxon>Bacillota</taxon>
        <taxon>Clostridia</taxon>
        <taxon>Peptostreptococcales</taxon>
        <taxon>Anaerovoracaceae</taxon>
        <taxon>Hornefia</taxon>
    </lineage>
</organism>
<keyword evidence="3" id="KW-1185">Reference proteome</keyword>
<comment type="caution">
    <text evidence="2">The sequence shown here is derived from an EMBL/GenBank/DDBJ whole genome shotgun (WGS) entry which is preliminary data.</text>
</comment>
<dbReference type="RefSeq" id="WP_075712892.1">
    <property type="nucleotide sequence ID" value="NZ_MJIE01000001.1"/>
</dbReference>
<feature type="domain" description="Transcriptional regulator TetR C-terminal Firmicutes type" evidence="1">
    <location>
        <begin position="24"/>
        <end position="124"/>
    </location>
</feature>
<dbReference type="AlphaFoldDB" id="A0A1Q9JI20"/>
<dbReference type="Gene3D" id="1.10.357.10">
    <property type="entry name" value="Tetracycline Repressor, domain 2"/>
    <property type="match status" value="1"/>
</dbReference>
<evidence type="ECO:0000259" key="1">
    <source>
        <dbReference type="Pfam" id="PF14278"/>
    </source>
</evidence>
<dbReference type="STRING" id="1261640.BHK98_07160"/>
<evidence type="ECO:0000313" key="2">
    <source>
        <dbReference type="EMBL" id="OLR55856.1"/>
    </source>
</evidence>
<dbReference type="InterPro" id="IPR039532">
    <property type="entry name" value="TetR_C_Firmicutes"/>
</dbReference>
<evidence type="ECO:0000313" key="3">
    <source>
        <dbReference type="Proteomes" id="UP000187404"/>
    </source>
</evidence>
<dbReference type="Pfam" id="PF14278">
    <property type="entry name" value="TetR_C_8"/>
    <property type="match status" value="1"/>
</dbReference>
<dbReference type="Proteomes" id="UP000187404">
    <property type="component" value="Unassembled WGS sequence"/>
</dbReference>
<accession>A0A1Q9JI20</accession>
<dbReference type="EMBL" id="MJIE01000001">
    <property type="protein sequence ID" value="OLR55856.1"/>
    <property type="molecule type" value="Genomic_DNA"/>
</dbReference>
<protein>
    <recommendedName>
        <fullName evidence="1">Transcriptional regulator TetR C-terminal Firmicutes type domain-containing protein</fullName>
    </recommendedName>
</protein>
<name>A0A1Q9JI20_9FIRM</name>
<sequence length="142" mass="16407">MADLCRQTIFCDLASTLQDNTGYDQWVDGFRSILYYGRANRKMFFHIFFSDYRSSLMTALDEYSHNIIRKAIRRCADDSRISVSSETINFMSDFYYFVFIGVIRQDISTRFSSDPEQILAGCQVTMESSIQKSLMKFAAAGK</sequence>
<proteinExistence type="predicted"/>